<feature type="domain" description="Di19 C-terminal" evidence="4">
    <location>
        <begin position="169"/>
        <end position="257"/>
    </location>
</feature>
<comment type="similarity">
    <text evidence="1">Belongs to the Di19 family.</text>
</comment>
<dbReference type="InterPro" id="IPR008598">
    <property type="entry name" value="Di19_Zn-bd"/>
</dbReference>
<dbReference type="STRING" id="210143.A0A1R3JL96"/>
<dbReference type="Pfam" id="PF14571">
    <property type="entry name" value="Di19_C"/>
    <property type="match status" value="1"/>
</dbReference>
<dbReference type="Gramene" id="OMO95608">
    <property type="protein sequence ID" value="OMO95608"/>
    <property type="gene ID" value="CCACVL1_05355"/>
</dbReference>
<gene>
    <name evidence="5" type="ORF">CCACVL1_05355</name>
</gene>
<comment type="caution">
    <text evidence="5">The sequence shown here is derived from an EMBL/GenBank/DDBJ whole genome shotgun (WGS) entry which is preliminary data.</text>
</comment>
<sequence>MTIYTEDDSKHSELLENLQRKILEYQEILNKIKASKLKGMCLYSSSGDSRSNRRDEYEDGDEDKDRELDYENYGDKDGHYDNFEDEDTRACFPCPFCYVEIEIHSLCNHLQEEHCFDLRNAVCPLCAANLGKDVIGHFIVQHASSLKRRRKSQKAGHWPGSPATLGRELSSFMGSSTGGRGNAHESAPDPLLSPFLCNAPVSATKDIQRDKCSDDETSFASNLKRTEPPSSDKDGEENTEERRQRAAFAQQLVMSTIF</sequence>
<feature type="compositionally biased region" description="Basic and acidic residues" evidence="2">
    <location>
        <begin position="224"/>
        <end position="233"/>
    </location>
</feature>
<dbReference type="Proteomes" id="UP000188268">
    <property type="component" value="Unassembled WGS sequence"/>
</dbReference>
<dbReference type="AlphaFoldDB" id="A0A1R3JL96"/>
<evidence type="ECO:0000313" key="6">
    <source>
        <dbReference type="Proteomes" id="UP000188268"/>
    </source>
</evidence>
<evidence type="ECO:0000259" key="3">
    <source>
        <dbReference type="Pfam" id="PF05605"/>
    </source>
</evidence>
<dbReference type="PANTHER" id="PTHR31875:SF24">
    <property type="entry name" value="PROTEIN DEHYDRATION-INDUCED 19 HOMOLOG 5"/>
    <property type="match status" value="1"/>
</dbReference>
<feature type="region of interest" description="Disordered" evidence="2">
    <location>
        <begin position="149"/>
        <end position="186"/>
    </location>
</feature>
<dbReference type="InterPro" id="IPR027935">
    <property type="entry name" value="Di19_C"/>
</dbReference>
<dbReference type="EMBL" id="AWWV01007627">
    <property type="protein sequence ID" value="OMO95608.1"/>
    <property type="molecule type" value="Genomic_DNA"/>
</dbReference>
<dbReference type="OrthoDB" id="9049620at2759"/>
<organism evidence="5 6">
    <name type="scientific">Corchorus capsularis</name>
    <name type="common">Jute</name>
    <dbReference type="NCBI Taxonomy" id="210143"/>
    <lineage>
        <taxon>Eukaryota</taxon>
        <taxon>Viridiplantae</taxon>
        <taxon>Streptophyta</taxon>
        <taxon>Embryophyta</taxon>
        <taxon>Tracheophyta</taxon>
        <taxon>Spermatophyta</taxon>
        <taxon>Magnoliopsida</taxon>
        <taxon>eudicotyledons</taxon>
        <taxon>Gunneridae</taxon>
        <taxon>Pentapetalae</taxon>
        <taxon>rosids</taxon>
        <taxon>malvids</taxon>
        <taxon>Malvales</taxon>
        <taxon>Malvaceae</taxon>
        <taxon>Grewioideae</taxon>
        <taxon>Apeibeae</taxon>
        <taxon>Corchorus</taxon>
    </lineage>
</organism>
<feature type="domain" description="Di19 zinc-binding" evidence="3">
    <location>
        <begin position="91"/>
        <end position="143"/>
    </location>
</feature>
<evidence type="ECO:0000256" key="2">
    <source>
        <dbReference type="SAM" id="MobiDB-lite"/>
    </source>
</evidence>
<accession>A0A1R3JL96</accession>
<dbReference type="InterPro" id="IPR033347">
    <property type="entry name" value="Di19"/>
</dbReference>
<dbReference type="Pfam" id="PF05605">
    <property type="entry name" value="zf-Di19"/>
    <property type="match status" value="1"/>
</dbReference>
<evidence type="ECO:0000256" key="1">
    <source>
        <dbReference type="ARBA" id="ARBA00007109"/>
    </source>
</evidence>
<protein>
    <submittedName>
        <fullName evidence="5">Drought-responsive family protein</fullName>
    </submittedName>
</protein>
<reference evidence="5 6" key="1">
    <citation type="submission" date="2013-09" db="EMBL/GenBank/DDBJ databases">
        <title>Corchorus capsularis genome sequencing.</title>
        <authorList>
            <person name="Alam M."/>
            <person name="Haque M.S."/>
            <person name="Islam M.S."/>
            <person name="Emdad E.M."/>
            <person name="Islam M.M."/>
            <person name="Ahmed B."/>
            <person name="Halim A."/>
            <person name="Hossen Q.M.M."/>
            <person name="Hossain M.Z."/>
            <person name="Ahmed R."/>
            <person name="Khan M.M."/>
            <person name="Islam R."/>
            <person name="Rashid M.M."/>
            <person name="Khan S.A."/>
            <person name="Rahman M.S."/>
            <person name="Alam M."/>
        </authorList>
    </citation>
    <scope>NUCLEOTIDE SEQUENCE [LARGE SCALE GENOMIC DNA]</scope>
    <source>
        <strain evidence="6">cv. CVL-1</strain>
        <tissue evidence="5">Whole seedling</tissue>
    </source>
</reference>
<dbReference type="PANTHER" id="PTHR31875">
    <property type="entry name" value="PROTEIN DEHYDRATION-INDUCED 19"/>
    <property type="match status" value="1"/>
</dbReference>
<evidence type="ECO:0000313" key="5">
    <source>
        <dbReference type="EMBL" id="OMO95608.1"/>
    </source>
</evidence>
<feature type="region of interest" description="Disordered" evidence="2">
    <location>
        <begin position="45"/>
        <end position="73"/>
    </location>
</feature>
<feature type="compositionally biased region" description="Basic and acidic residues" evidence="2">
    <location>
        <begin position="63"/>
        <end position="73"/>
    </location>
</feature>
<feature type="region of interest" description="Disordered" evidence="2">
    <location>
        <begin position="207"/>
        <end position="244"/>
    </location>
</feature>
<evidence type="ECO:0000259" key="4">
    <source>
        <dbReference type="Pfam" id="PF14571"/>
    </source>
</evidence>
<proteinExistence type="inferred from homology"/>
<dbReference type="OMA" id="CARENST"/>
<name>A0A1R3JL96_COCAP</name>
<keyword evidence="6" id="KW-1185">Reference proteome</keyword>